<keyword evidence="3" id="KW-1185">Reference proteome</keyword>
<feature type="domain" description="DNA ligase D polymerase" evidence="1">
    <location>
        <begin position="27"/>
        <end position="280"/>
    </location>
</feature>
<gene>
    <name evidence="2" type="ORF">D2962_14320</name>
</gene>
<dbReference type="KEGG" id="bacg:D2962_14320"/>
<dbReference type="EMBL" id="CP033169">
    <property type="protein sequence ID" value="AYO31621.1"/>
    <property type="molecule type" value="Genomic_DNA"/>
</dbReference>
<dbReference type="PANTHER" id="PTHR42705:SF2">
    <property type="entry name" value="BIFUNCTIONAL NON-HOMOLOGOUS END JOINING PROTEIN LIGD"/>
    <property type="match status" value="1"/>
</dbReference>
<dbReference type="CDD" id="cd04861">
    <property type="entry name" value="LigD_Pol_like"/>
    <property type="match status" value="1"/>
</dbReference>
<proteinExistence type="predicted"/>
<accession>A0A3G2R851</accession>
<dbReference type="NCBIfam" id="TIGR02778">
    <property type="entry name" value="ligD_pol"/>
    <property type="match status" value="1"/>
</dbReference>
<evidence type="ECO:0000259" key="1">
    <source>
        <dbReference type="Pfam" id="PF21686"/>
    </source>
</evidence>
<protein>
    <submittedName>
        <fullName evidence="2">DNA polymerase domain-containing protein</fullName>
    </submittedName>
</protein>
<organism evidence="2 3">
    <name type="scientific">Biomaibacter acetigenes</name>
    <dbReference type="NCBI Taxonomy" id="2316383"/>
    <lineage>
        <taxon>Bacteria</taxon>
        <taxon>Bacillati</taxon>
        <taxon>Bacillota</taxon>
        <taxon>Clostridia</taxon>
        <taxon>Thermosediminibacterales</taxon>
        <taxon>Tepidanaerobacteraceae</taxon>
        <taxon>Biomaibacter</taxon>
    </lineage>
</organism>
<name>A0A3G2R851_9FIRM</name>
<dbReference type="PANTHER" id="PTHR42705">
    <property type="entry name" value="BIFUNCTIONAL NON-HOMOLOGOUS END JOINING PROTEIN LIGD"/>
    <property type="match status" value="1"/>
</dbReference>
<evidence type="ECO:0000313" key="2">
    <source>
        <dbReference type="EMBL" id="AYO31621.1"/>
    </source>
</evidence>
<dbReference type="Pfam" id="PF21686">
    <property type="entry name" value="LigD_Prim-Pol"/>
    <property type="match status" value="1"/>
</dbReference>
<dbReference type="AlphaFoldDB" id="A0A3G2R851"/>
<dbReference type="Proteomes" id="UP000280960">
    <property type="component" value="Chromosome"/>
</dbReference>
<sequence>MPQVYVEKRKLRLTNLSKVLWPDDGITKADFINYLAQVSPYILPHLKDRPMVFTRYPDGIYGKAFYQKNIPEYEPEWLETFETISDEDKIIRYAVINDKESLLWAANQASIELHPWLSRKGAPDCPDFAVFDFDPMENTDFEDARELALALKKLLDLQGLKGFAKTSGATGLQVYIPLEPVYTYEDVRIFTGFFCRVLEKTFPEKATTVRSVDKREGKVYLDYLQNIKGKTIIAPYSPRPRKGAPVSCPVTWEELEEGVTPDMFHIKNMSERLRQKGDLFSGVLTQRQRIDKWLK</sequence>
<dbReference type="InterPro" id="IPR014145">
    <property type="entry name" value="LigD_pol_dom"/>
</dbReference>
<dbReference type="InterPro" id="IPR052171">
    <property type="entry name" value="NHEJ_LigD"/>
</dbReference>
<reference evidence="2 3" key="1">
    <citation type="submission" date="2018-10" db="EMBL/GenBank/DDBJ databases">
        <authorList>
            <person name="Zhang X."/>
        </authorList>
    </citation>
    <scope>NUCLEOTIDE SEQUENCE [LARGE SCALE GENOMIC DNA]</scope>
    <source>
        <strain evidence="2 3">SK-G1</strain>
    </source>
</reference>
<dbReference type="Gene3D" id="3.90.920.10">
    <property type="entry name" value="DNA primase, PRIM domain"/>
    <property type="match status" value="1"/>
</dbReference>
<evidence type="ECO:0000313" key="3">
    <source>
        <dbReference type="Proteomes" id="UP000280960"/>
    </source>
</evidence>
<dbReference type="RefSeq" id="WP_122015381.1">
    <property type="nucleotide sequence ID" value="NZ_CP033169.1"/>
</dbReference>